<evidence type="ECO:0000313" key="9">
    <source>
        <dbReference type="Proteomes" id="UP000289738"/>
    </source>
</evidence>
<evidence type="ECO:0000256" key="3">
    <source>
        <dbReference type="ARBA" id="ARBA00022833"/>
    </source>
</evidence>
<keyword evidence="6" id="KW-1133">Transmembrane helix</keyword>
<comment type="caution">
    <text evidence="8">The sequence shown here is derived from an EMBL/GenBank/DDBJ whole genome shotgun (WGS) entry which is preliminary data.</text>
</comment>
<dbReference type="PROSITE" id="PS51999">
    <property type="entry name" value="ZF_GRF"/>
    <property type="match status" value="1"/>
</dbReference>
<feature type="domain" description="GRF-type" evidence="7">
    <location>
        <begin position="37"/>
        <end position="83"/>
    </location>
</feature>
<dbReference type="GO" id="GO:0008270">
    <property type="term" value="F:zinc ion binding"/>
    <property type="evidence" value="ECO:0007669"/>
    <property type="project" value="UniProtKB-KW"/>
</dbReference>
<dbReference type="Proteomes" id="UP000289738">
    <property type="component" value="Chromosome B06"/>
</dbReference>
<evidence type="ECO:0000256" key="2">
    <source>
        <dbReference type="ARBA" id="ARBA00022771"/>
    </source>
</evidence>
<dbReference type="Pfam" id="PF06839">
    <property type="entry name" value="Zn_ribbon_GRF"/>
    <property type="match status" value="1"/>
</dbReference>
<keyword evidence="2 4" id="KW-0863">Zinc-finger</keyword>
<protein>
    <recommendedName>
        <fullName evidence="7">GRF-type domain-containing protein</fullName>
    </recommendedName>
</protein>
<dbReference type="AlphaFoldDB" id="A0A444YU19"/>
<evidence type="ECO:0000256" key="1">
    <source>
        <dbReference type="ARBA" id="ARBA00022723"/>
    </source>
</evidence>
<dbReference type="EMBL" id="SDMP01000016">
    <property type="protein sequence ID" value="RYR05423.1"/>
    <property type="molecule type" value="Genomic_DNA"/>
</dbReference>
<reference evidence="8 9" key="1">
    <citation type="submission" date="2019-01" db="EMBL/GenBank/DDBJ databases">
        <title>Sequencing of cultivated peanut Arachis hypogaea provides insights into genome evolution and oil improvement.</title>
        <authorList>
            <person name="Chen X."/>
        </authorList>
    </citation>
    <scope>NUCLEOTIDE SEQUENCE [LARGE SCALE GENOMIC DNA]</scope>
    <source>
        <strain evidence="9">cv. Fuhuasheng</strain>
        <tissue evidence="8">Leaves</tissue>
    </source>
</reference>
<feature type="transmembrane region" description="Helical" evidence="6">
    <location>
        <begin position="122"/>
        <end position="145"/>
    </location>
</feature>
<gene>
    <name evidence="8" type="ORF">Ahy_B06g085288</name>
</gene>
<name>A0A444YU19_ARAHY</name>
<keyword evidence="3" id="KW-0862">Zinc</keyword>
<evidence type="ECO:0000313" key="8">
    <source>
        <dbReference type="EMBL" id="RYR05423.1"/>
    </source>
</evidence>
<evidence type="ECO:0000256" key="6">
    <source>
        <dbReference type="SAM" id="Phobius"/>
    </source>
</evidence>
<organism evidence="8 9">
    <name type="scientific">Arachis hypogaea</name>
    <name type="common">Peanut</name>
    <dbReference type="NCBI Taxonomy" id="3818"/>
    <lineage>
        <taxon>Eukaryota</taxon>
        <taxon>Viridiplantae</taxon>
        <taxon>Streptophyta</taxon>
        <taxon>Embryophyta</taxon>
        <taxon>Tracheophyta</taxon>
        <taxon>Spermatophyta</taxon>
        <taxon>Magnoliopsida</taxon>
        <taxon>eudicotyledons</taxon>
        <taxon>Gunneridae</taxon>
        <taxon>Pentapetalae</taxon>
        <taxon>rosids</taxon>
        <taxon>fabids</taxon>
        <taxon>Fabales</taxon>
        <taxon>Fabaceae</taxon>
        <taxon>Papilionoideae</taxon>
        <taxon>50 kb inversion clade</taxon>
        <taxon>dalbergioids sensu lato</taxon>
        <taxon>Dalbergieae</taxon>
        <taxon>Pterocarpus clade</taxon>
        <taxon>Arachis</taxon>
    </lineage>
</organism>
<evidence type="ECO:0000256" key="5">
    <source>
        <dbReference type="SAM" id="MobiDB-lite"/>
    </source>
</evidence>
<sequence>MMGGGSNYVSSSSNRRSERSCGRRTTRRSQERVPDRCGCGSRPVLKWSGTEANPGRPFYGCPNYNLQSVGKRWCGLFMWADKLADEDEESDRGSYGFEMEEWRMKFAWKLGKLECEVKALKVAFCLLLVVVTVIVIVVLCSMEAVKFS</sequence>
<evidence type="ECO:0000256" key="4">
    <source>
        <dbReference type="PROSITE-ProRule" id="PRU01343"/>
    </source>
</evidence>
<keyword evidence="1" id="KW-0479">Metal-binding</keyword>
<feature type="region of interest" description="Disordered" evidence="5">
    <location>
        <begin position="1"/>
        <end position="37"/>
    </location>
</feature>
<dbReference type="PANTHER" id="PTHR33248">
    <property type="entry name" value="ZINC ION-BINDING PROTEIN"/>
    <property type="match status" value="1"/>
</dbReference>
<keyword evidence="6" id="KW-0472">Membrane</keyword>
<dbReference type="InterPro" id="IPR010666">
    <property type="entry name" value="Znf_GRF"/>
</dbReference>
<accession>A0A444YU19</accession>
<keyword evidence="6" id="KW-0812">Transmembrane</keyword>
<proteinExistence type="predicted"/>
<evidence type="ECO:0000259" key="7">
    <source>
        <dbReference type="PROSITE" id="PS51999"/>
    </source>
</evidence>
<keyword evidence="9" id="KW-1185">Reference proteome</keyword>